<name>A0A5N5H9X0_9ROSA</name>
<comment type="caution">
    <text evidence="1">The sequence shown here is derived from an EMBL/GenBank/DDBJ whole genome shotgun (WGS) entry which is preliminary data.</text>
</comment>
<dbReference type="EMBL" id="SMOL01000231">
    <property type="protein sequence ID" value="KAB2622932.1"/>
    <property type="molecule type" value="Genomic_DNA"/>
</dbReference>
<protein>
    <submittedName>
        <fullName evidence="1">60S acidic ribosomal protein P0</fullName>
    </submittedName>
</protein>
<dbReference type="AlphaFoldDB" id="A0A5N5H9X0"/>
<keyword evidence="1" id="KW-0689">Ribosomal protein</keyword>
<organism evidence="1 2">
    <name type="scientific">Pyrus ussuriensis x Pyrus communis</name>
    <dbReference type="NCBI Taxonomy" id="2448454"/>
    <lineage>
        <taxon>Eukaryota</taxon>
        <taxon>Viridiplantae</taxon>
        <taxon>Streptophyta</taxon>
        <taxon>Embryophyta</taxon>
        <taxon>Tracheophyta</taxon>
        <taxon>Spermatophyta</taxon>
        <taxon>Magnoliopsida</taxon>
        <taxon>eudicotyledons</taxon>
        <taxon>Gunneridae</taxon>
        <taxon>Pentapetalae</taxon>
        <taxon>rosids</taxon>
        <taxon>fabids</taxon>
        <taxon>Rosales</taxon>
        <taxon>Rosaceae</taxon>
        <taxon>Amygdaloideae</taxon>
        <taxon>Maleae</taxon>
        <taxon>Pyrus</taxon>
    </lineage>
</organism>
<dbReference type="Proteomes" id="UP000327157">
    <property type="component" value="Chromosome 4"/>
</dbReference>
<reference evidence="1 2" key="3">
    <citation type="submission" date="2019-11" db="EMBL/GenBank/DDBJ databases">
        <title>A de novo genome assembly of a pear dwarfing rootstock.</title>
        <authorList>
            <person name="Wang F."/>
            <person name="Wang J."/>
            <person name="Li S."/>
            <person name="Zhang Y."/>
            <person name="Fang M."/>
            <person name="Ma L."/>
            <person name="Zhao Y."/>
            <person name="Jiang S."/>
        </authorList>
    </citation>
    <scope>NUCLEOTIDE SEQUENCE [LARGE SCALE GENOMIC DNA]</scope>
    <source>
        <strain evidence="1">S2</strain>
        <tissue evidence="1">Leaf</tissue>
    </source>
</reference>
<keyword evidence="2" id="KW-1185">Reference proteome</keyword>
<proteinExistence type="predicted"/>
<dbReference type="GO" id="GO:0005840">
    <property type="term" value="C:ribosome"/>
    <property type="evidence" value="ECO:0007669"/>
    <property type="project" value="UniProtKB-KW"/>
</dbReference>
<sequence length="137" mass="15776">MMMHRTMKTTMMNDGFGDFDKGLYNHDSIDYDRYLNKRKPFFNLDDYVGAPVHVGLVAPIDLDPSQTSFFQVCDNIRSRTVDAHFTTFTADAYVTFYRSSDSARLTFQVLNIPLRLTRAPSKSLPLSNLSRRVTSYQ</sequence>
<accession>A0A5N5H9X0</accession>
<reference evidence="1 2" key="1">
    <citation type="submission" date="2019-09" db="EMBL/GenBank/DDBJ databases">
        <authorList>
            <person name="Ou C."/>
        </authorList>
    </citation>
    <scope>NUCLEOTIDE SEQUENCE [LARGE SCALE GENOMIC DNA]</scope>
    <source>
        <strain evidence="1">S2</strain>
        <tissue evidence="1">Leaf</tissue>
    </source>
</reference>
<evidence type="ECO:0000313" key="2">
    <source>
        <dbReference type="Proteomes" id="UP000327157"/>
    </source>
</evidence>
<gene>
    <name evidence="1" type="ORF">D8674_025114</name>
</gene>
<reference evidence="2" key="2">
    <citation type="submission" date="2019-10" db="EMBL/GenBank/DDBJ databases">
        <title>A de novo genome assembly of a pear dwarfing rootstock.</title>
        <authorList>
            <person name="Wang F."/>
            <person name="Wang J."/>
            <person name="Li S."/>
            <person name="Zhang Y."/>
            <person name="Fang M."/>
            <person name="Ma L."/>
            <person name="Zhao Y."/>
            <person name="Jiang S."/>
        </authorList>
    </citation>
    <scope>NUCLEOTIDE SEQUENCE [LARGE SCALE GENOMIC DNA]</scope>
</reference>
<evidence type="ECO:0000313" key="1">
    <source>
        <dbReference type="EMBL" id="KAB2622932.1"/>
    </source>
</evidence>
<keyword evidence="1" id="KW-0687">Ribonucleoprotein</keyword>